<evidence type="ECO:0000313" key="2">
    <source>
        <dbReference type="EnsemblMetazoa" id="PPAI006867-PA"/>
    </source>
</evidence>
<dbReference type="EnsemblMetazoa" id="PPAI006867-RA">
    <property type="protein sequence ID" value="PPAI006867-PA"/>
    <property type="gene ID" value="PPAI006867"/>
</dbReference>
<protein>
    <submittedName>
        <fullName evidence="2">Uncharacterized protein</fullName>
    </submittedName>
</protein>
<dbReference type="AlphaFoldDB" id="A0A1B0DFQ6"/>
<organism evidence="2 3">
    <name type="scientific">Phlebotomus papatasi</name>
    <name type="common">Sandfly</name>
    <dbReference type="NCBI Taxonomy" id="29031"/>
    <lineage>
        <taxon>Eukaryota</taxon>
        <taxon>Metazoa</taxon>
        <taxon>Ecdysozoa</taxon>
        <taxon>Arthropoda</taxon>
        <taxon>Hexapoda</taxon>
        <taxon>Insecta</taxon>
        <taxon>Pterygota</taxon>
        <taxon>Neoptera</taxon>
        <taxon>Endopterygota</taxon>
        <taxon>Diptera</taxon>
        <taxon>Nematocera</taxon>
        <taxon>Psychodoidea</taxon>
        <taxon>Psychodidae</taxon>
        <taxon>Phlebotomus</taxon>
        <taxon>Phlebotomus</taxon>
    </lineage>
</organism>
<dbReference type="VEuPathDB" id="VectorBase:PPAI006867"/>
<accession>A0A1B0DFQ6</accession>
<keyword evidence="3" id="KW-1185">Reference proteome</keyword>
<evidence type="ECO:0000313" key="3">
    <source>
        <dbReference type="Proteomes" id="UP000092462"/>
    </source>
</evidence>
<feature type="region of interest" description="Disordered" evidence="1">
    <location>
        <begin position="72"/>
        <end position="102"/>
    </location>
</feature>
<reference evidence="2" key="1">
    <citation type="submission" date="2022-08" db="UniProtKB">
        <authorList>
            <consortium name="EnsemblMetazoa"/>
        </authorList>
    </citation>
    <scope>IDENTIFICATION</scope>
    <source>
        <strain evidence="2">Israel</strain>
    </source>
</reference>
<dbReference type="VEuPathDB" id="VectorBase:PPAPM1_001508"/>
<evidence type="ECO:0000256" key="1">
    <source>
        <dbReference type="SAM" id="MobiDB-lite"/>
    </source>
</evidence>
<proteinExistence type="predicted"/>
<feature type="compositionally biased region" description="Pro residues" evidence="1">
    <location>
        <begin position="80"/>
        <end position="99"/>
    </location>
</feature>
<sequence>PGQPSLVAPIPQNVITIEELISNRFGEPDSATNSNGAVCLANGISCTDSNKCCSRYCAQATLNSRVCIARSNEVPHTPDGLPPRGPSVDPPSTEAPPPTGCQAIGAKVSVLLLHPR</sequence>
<dbReference type="Proteomes" id="UP000092462">
    <property type="component" value="Unassembled WGS sequence"/>
</dbReference>
<name>A0A1B0DFQ6_PHLPP</name>
<dbReference type="EMBL" id="AJVK01058921">
    <property type="status" value="NOT_ANNOTATED_CDS"/>
    <property type="molecule type" value="Genomic_DNA"/>
</dbReference>